<dbReference type="InterPro" id="IPR027417">
    <property type="entry name" value="P-loop_NTPase"/>
</dbReference>
<dbReference type="Proteomes" id="UP000738517">
    <property type="component" value="Unassembled WGS sequence"/>
</dbReference>
<dbReference type="Pfam" id="PF00005">
    <property type="entry name" value="ABC_tran"/>
    <property type="match status" value="1"/>
</dbReference>
<feature type="transmembrane region" description="Helical" evidence="7">
    <location>
        <begin position="20"/>
        <end position="45"/>
    </location>
</feature>
<keyword evidence="4 10" id="KW-0067">ATP-binding</keyword>
<dbReference type="RefSeq" id="WP_160648711.1">
    <property type="nucleotide sequence ID" value="NZ_RSEJ01000002.1"/>
</dbReference>
<feature type="transmembrane region" description="Helical" evidence="7">
    <location>
        <begin position="265"/>
        <end position="285"/>
    </location>
</feature>
<evidence type="ECO:0000313" key="11">
    <source>
        <dbReference type="Proteomes" id="UP000738517"/>
    </source>
</evidence>
<comment type="subcellular location">
    <subcellularLocation>
        <location evidence="1">Cell membrane</location>
        <topology evidence="1">Multi-pass membrane protein</topology>
    </subcellularLocation>
</comment>
<comment type="caution">
    <text evidence="10">The sequence shown here is derived from an EMBL/GenBank/DDBJ whole genome shotgun (WGS) entry which is preliminary data.</text>
</comment>
<dbReference type="InterPro" id="IPR017871">
    <property type="entry name" value="ABC_transporter-like_CS"/>
</dbReference>
<evidence type="ECO:0000256" key="4">
    <source>
        <dbReference type="ARBA" id="ARBA00022840"/>
    </source>
</evidence>
<feature type="domain" description="ABC transporter" evidence="8">
    <location>
        <begin position="355"/>
        <end position="590"/>
    </location>
</feature>
<organism evidence="10 11">
    <name type="scientific">Photobacterium alginatilyticum</name>
    <dbReference type="NCBI Taxonomy" id="1775171"/>
    <lineage>
        <taxon>Bacteria</taxon>
        <taxon>Pseudomonadati</taxon>
        <taxon>Pseudomonadota</taxon>
        <taxon>Gammaproteobacteria</taxon>
        <taxon>Vibrionales</taxon>
        <taxon>Vibrionaceae</taxon>
        <taxon>Photobacterium</taxon>
    </lineage>
</organism>
<dbReference type="PROSITE" id="PS00211">
    <property type="entry name" value="ABC_TRANSPORTER_1"/>
    <property type="match status" value="1"/>
</dbReference>
<dbReference type="PANTHER" id="PTHR24221">
    <property type="entry name" value="ATP-BINDING CASSETTE SUB-FAMILY B"/>
    <property type="match status" value="1"/>
</dbReference>
<feature type="domain" description="ABC transmembrane type-1" evidence="9">
    <location>
        <begin position="21"/>
        <end position="323"/>
    </location>
</feature>
<dbReference type="GO" id="GO:0005524">
    <property type="term" value="F:ATP binding"/>
    <property type="evidence" value="ECO:0007669"/>
    <property type="project" value="UniProtKB-KW"/>
</dbReference>
<dbReference type="Pfam" id="PF00664">
    <property type="entry name" value="ABC_membrane"/>
    <property type="match status" value="1"/>
</dbReference>
<feature type="transmembrane region" description="Helical" evidence="7">
    <location>
        <begin position="179"/>
        <end position="198"/>
    </location>
</feature>
<dbReference type="PANTHER" id="PTHR24221:SF654">
    <property type="entry name" value="ATP-BINDING CASSETTE SUB-FAMILY B MEMBER 6"/>
    <property type="match status" value="1"/>
</dbReference>
<keyword evidence="6 7" id="KW-0472">Membrane</keyword>
<sequence length="593" mass="65711">MFNLFLDFVRDYGAKFRLRIILVLLSAIVAASFEVIGVALLYPLITISMNPDVIVESEKIRYIYELLNFPNTTYFLVFIAFCVGMSFILKNIYMLVQQRFQFNLVRDWRNDICSNLMGSYIRAPLTFHLTKDSSVIINNLTAVVSRAVNSYLIQCIMLVSNTIVCLALLLVLLSQYSGISILTGVVVGGLIVLQMKVIRKVTKNVNDKYVKASQENIGILTMALAGVKDTKLIGKEDVFLGKYNVSNRNVSELDKTNMLIQYIPIYLTEAILMFGIVMFISYILLTSTNPAEGIASITLLAAVAIRLAPMMNRVLYCYSQIKSSINAVETIQNEFKAVADQIDVARNCLDFRDNISFDNISFSYDGKNGKGLKNVDAVINKGEFIGVVGSSGAGKTTFADVLSGLLTISSGKVFIDGSEVSLSEYKGIRNNVSYVSQSPFILNASIRDNVAFGVPSHEINDEEVLKALQKAGMKDLVNELGLDYLLGENGKKLSGGQRQRVIIARALYFNREIIVLDEATSALDATTENDISKVITNLKGERTIIVIAHRLSTIKNADKLFVFNEGTISAVGGFETLSKENEEFKNMVELSRY</sequence>
<evidence type="ECO:0000256" key="5">
    <source>
        <dbReference type="ARBA" id="ARBA00022989"/>
    </source>
</evidence>
<protein>
    <submittedName>
        <fullName evidence="10">ABC transporter ATP-binding protein</fullName>
    </submittedName>
</protein>
<dbReference type="Gene3D" id="1.20.1560.10">
    <property type="entry name" value="ABC transporter type 1, transmembrane domain"/>
    <property type="match status" value="1"/>
</dbReference>
<feature type="transmembrane region" description="Helical" evidence="7">
    <location>
        <begin position="151"/>
        <end position="173"/>
    </location>
</feature>
<dbReference type="Gene3D" id="3.40.50.300">
    <property type="entry name" value="P-loop containing nucleotide triphosphate hydrolases"/>
    <property type="match status" value="1"/>
</dbReference>
<reference evidence="10 11" key="1">
    <citation type="journal article" date="2017" name="Int. J. Syst. Evol. Microbiol.">
        <title>Photobacterium alginatilyticum sp. nov., a marine bacterium isolated from bottom seawater.</title>
        <authorList>
            <person name="Wang X."/>
            <person name="Wang Y."/>
            <person name="Yang X."/>
            <person name="Sun H."/>
            <person name="Li B."/>
            <person name="Zhang X.H."/>
        </authorList>
    </citation>
    <scope>NUCLEOTIDE SEQUENCE [LARGE SCALE GENOMIC DNA]</scope>
    <source>
        <strain evidence="10 11">P03D4</strain>
    </source>
</reference>
<evidence type="ECO:0000256" key="1">
    <source>
        <dbReference type="ARBA" id="ARBA00004651"/>
    </source>
</evidence>
<dbReference type="InterPro" id="IPR039421">
    <property type="entry name" value="Type_1_exporter"/>
</dbReference>
<dbReference type="InterPro" id="IPR003439">
    <property type="entry name" value="ABC_transporter-like_ATP-bd"/>
</dbReference>
<dbReference type="InterPro" id="IPR036640">
    <property type="entry name" value="ABC1_TM_sf"/>
</dbReference>
<feature type="transmembrane region" description="Helical" evidence="7">
    <location>
        <begin position="291"/>
        <end position="308"/>
    </location>
</feature>
<evidence type="ECO:0000259" key="9">
    <source>
        <dbReference type="PROSITE" id="PS50929"/>
    </source>
</evidence>
<evidence type="ECO:0000256" key="3">
    <source>
        <dbReference type="ARBA" id="ARBA00022741"/>
    </source>
</evidence>
<feature type="transmembrane region" description="Helical" evidence="7">
    <location>
        <begin position="74"/>
        <end position="96"/>
    </location>
</feature>
<evidence type="ECO:0000256" key="7">
    <source>
        <dbReference type="SAM" id="Phobius"/>
    </source>
</evidence>
<evidence type="ECO:0000259" key="8">
    <source>
        <dbReference type="PROSITE" id="PS50893"/>
    </source>
</evidence>
<dbReference type="InterPro" id="IPR003593">
    <property type="entry name" value="AAA+_ATPase"/>
</dbReference>
<dbReference type="SMART" id="SM00382">
    <property type="entry name" value="AAA"/>
    <property type="match status" value="1"/>
</dbReference>
<dbReference type="SUPFAM" id="SSF52540">
    <property type="entry name" value="P-loop containing nucleoside triphosphate hydrolases"/>
    <property type="match status" value="1"/>
</dbReference>
<name>A0ABW9YCY0_9GAMM</name>
<dbReference type="SUPFAM" id="SSF90123">
    <property type="entry name" value="ABC transporter transmembrane region"/>
    <property type="match status" value="1"/>
</dbReference>
<keyword evidence="11" id="KW-1185">Reference proteome</keyword>
<keyword evidence="2 7" id="KW-0812">Transmembrane</keyword>
<proteinExistence type="predicted"/>
<evidence type="ECO:0000256" key="2">
    <source>
        <dbReference type="ARBA" id="ARBA00022692"/>
    </source>
</evidence>
<gene>
    <name evidence="10" type="ORF">EIZ48_03405</name>
</gene>
<dbReference type="PROSITE" id="PS50929">
    <property type="entry name" value="ABC_TM1F"/>
    <property type="match status" value="1"/>
</dbReference>
<accession>A0ABW9YCY0</accession>
<evidence type="ECO:0000313" key="10">
    <source>
        <dbReference type="EMBL" id="NBI51624.1"/>
    </source>
</evidence>
<keyword evidence="3" id="KW-0547">Nucleotide-binding</keyword>
<dbReference type="PROSITE" id="PS50893">
    <property type="entry name" value="ABC_TRANSPORTER_2"/>
    <property type="match status" value="1"/>
</dbReference>
<evidence type="ECO:0000256" key="6">
    <source>
        <dbReference type="ARBA" id="ARBA00023136"/>
    </source>
</evidence>
<keyword evidence="5 7" id="KW-1133">Transmembrane helix</keyword>
<dbReference type="EMBL" id="RSEJ01000002">
    <property type="protein sequence ID" value="NBI51624.1"/>
    <property type="molecule type" value="Genomic_DNA"/>
</dbReference>
<dbReference type="InterPro" id="IPR011527">
    <property type="entry name" value="ABC1_TM_dom"/>
</dbReference>